<keyword evidence="1" id="KW-0862">Zinc</keyword>
<evidence type="ECO:0000313" key="3">
    <source>
        <dbReference type="EMBL" id="CAC5413862.1"/>
    </source>
</evidence>
<keyword evidence="1" id="KW-0479">Metal-binding</keyword>
<dbReference type="Gene3D" id="2.120.10.30">
    <property type="entry name" value="TolB, C-terminal domain"/>
    <property type="match status" value="1"/>
</dbReference>
<proteinExistence type="predicted"/>
<dbReference type="InterPro" id="IPR011042">
    <property type="entry name" value="6-blade_b-propeller_TolB-like"/>
</dbReference>
<dbReference type="SUPFAM" id="SSF57845">
    <property type="entry name" value="B-box zinc-binding domain"/>
    <property type="match status" value="1"/>
</dbReference>
<organism evidence="3 4">
    <name type="scientific">Mytilus coruscus</name>
    <name type="common">Sea mussel</name>
    <dbReference type="NCBI Taxonomy" id="42192"/>
    <lineage>
        <taxon>Eukaryota</taxon>
        <taxon>Metazoa</taxon>
        <taxon>Spiralia</taxon>
        <taxon>Lophotrochozoa</taxon>
        <taxon>Mollusca</taxon>
        <taxon>Bivalvia</taxon>
        <taxon>Autobranchia</taxon>
        <taxon>Pteriomorphia</taxon>
        <taxon>Mytilida</taxon>
        <taxon>Mytiloidea</taxon>
        <taxon>Mytilidae</taxon>
        <taxon>Mytilinae</taxon>
        <taxon>Mytilus</taxon>
    </lineage>
</organism>
<evidence type="ECO:0000259" key="2">
    <source>
        <dbReference type="PROSITE" id="PS50119"/>
    </source>
</evidence>
<dbReference type="SUPFAM" id="SSF101898">
    <property type="entry name" value="NHL repeat"/>
    <property type="match status" value="1"/>
</dbReference>
<dbReference type="EMBL" id="CACVKT020008252">
    <property type="protein sequence ID" value="CAC5413862.1"/>
    <property type="molecule type" value="Genomic_DNA"/>
</dbReference>
<dbReference type="PANTHER" id="PTHR25462:SF296">
    <property type="entry name" value="MEIOTIC P26, ISOFORM F"/>
    <property type="match status" value="1"/>
</dbReference>
<evidence type="ECO:0000313" key="4">
    <source>
        <dbReference type="Proteomes" id="UP000507470"/>
    </source>
</evidence>
<dbReference type="InterPro" id="IPR047153">
    <property type="entry name" value="TRIM45/56/19-like"/>
</dbReference>
<evidence type="ECO:0000256" key="1">
    <source>
        <dbReference type="PROSITE-ProRule" id="PRU00024"/>
    </source>
</evidence>
<sequence>MVGKSGIVYCDEHPDKAIEVFCEDHSKPCCTLCATINHRKCENVTTIDKATSGIKTATQTTELCQELQQFGQEIDDSLQNSKDNKTAIETESTKIISEMNRLKNNIIKHLSKMENEIKVELSTKKGEILKAIVNDVTDLTSLKCTVDNWKRIMDASIKHGSELQCLTEVNRLIGKKDGIGNQIKTVISTLKTNSLKFKPFDSVKNFESNEKSFGCLTVSGSLMHIPSVNMQAGKIDIVHVFNVGDEHTQSSFGSGIFLGNFILLTNNPSQRVVKFNQEFVFQSQLKLPHGPYDITKIDFTKFAVGAPPNIIIIDVKNMRIEKSLAANVPFMGFQYLGSEYIMAHSGQLTWLDASSVSRIKDCQTDTDSYYVCATGRNDYICAANTSGVCKYVDGKARFTYNGTVELLNSPRGIDVDYEGNIYICGCNSKNIHQLTKDGKLVRIIPASIFGISRPWIIRFETNSNRFLLTDIDSGKVLLCQIC</sequence>
<dbReference type="PROSITE" id="PS50119">
    <property type="entry name" value="ZF_BBOX"/>
    <property type="match status" value="1"/>
</dbReference>
<dbReference type="OrthoDB" id="6091650at2759"/>
<accession>A0A6J8E2Q1</accession>
<dbReference type="Proteomes" id="UP000507470">
    <property type="component" value="Unassembled WGS sequence"/>
</dbReference>
<feature type="domain" description="B box-type" evidence="2">
    <location>
        <begin position="5"/>
        <end position="39"/>
    </location>
</feature>
<name>A0A6J8E2Q1_MYTCO</name>
<dbReference type="Gene3D" id="3.30.160.60">
    <property type="entry name" value="Classic Zinc Finger"/>
    <property type="match status" value="1"/>
</dbReference>
<keyword evidence="4" id="KW-1185">Reference proteome</keyword>
<dbReference type="PANTHER" id="PTHR25462">
    <property type="entry name" value="BONUS, ISOFORM C-RELATED"/>
    <property type="match status" value="1"/>
</dbReference>
<dbReference type="InterPro" id="IPR000315">
    <property type="entry name" value="Znf_B-box"/>
</dbReference>
<protein>
    <recommendedName>
        <fullName evidence="2">B box-type domain-containing protein</fullName>
    </recommendedName>
</protein>
<dbReference type="GO" id="GO:0005654">
    <property type="term" value="C:nucleoplasm"/>
    <property type="evidence" value="ECO:0007669"/>
    <property type="project" value="TreeGrafter"/>
</dbReference>
<gene>
    <name evidence="3" type="ORF">MCOR_46718</name>
</gene>
<dbReference type="CDD" id="cd19776">
    <property type="entry name" value="Bbox2_TRIM25_C-IV"/>
    <property type="match status" value="1"/>
</dbReference>
<dbReference type="GO" id="GO:0008270">
    <property type="term" value="F:zinc ion binding"/>
    <property type="evidence" value="ECO:0007669"/>
    <property type="project" value="UniProtKB-KW"/>
</dbReference>
<dbReference type="AlphaFoldDB" id="A0A6J8E2Q1"/>
<dbReference type="GO" id="GO:0061630">
    <property type="term" value="F:ubiquitin protein ligase activity"/>
    <property type="evidence" value="ECO:0007669"/>
    <property type="project" value="TreeGrafter"/>
</dbReference>
<keyword evidence="1" id="KW-0863">Zinc-finger</keyword>
<reference evidence="3 4" key="1">
    <citation type="submission" date="2020-06" db="EMBL/GenBank/DDBJ databases">
        <authorList>
            <person name="Li R."/>
            <person name="Bekaert M."/>
        </authorList>
    </citation>
    <scope>NUCLEOTIDE SEQUENCE [LARGE SCALE GENOMIC DNA]</scope>
    <source>
        <strain evidence="4">wild</strain>
    </source>
</reference>